<evidence type="ECO:0000313" key="1">
    <source>
        <dbReference type="EMBL" id="RWZ49812.1"/>
    </source>
</evidence>
<name>A0A3S3ZNA6_9MICO</name>
<dbReference type="SUPFAM" id="SSF51735">
    <property type="entry name" value="NAD(P)-binding Rossmann-fold domains"/>
    <property type="match status" value="1"/>
</dbReference>
<dbReference type="RefSeq" id="WP_128495272.1">
    <property type="nucleotide sequence ID" value="NZ_RZNB01000004.1"/>
</dbReference>
<dbReference type="InterPro" id="IPR036291">
    <property type="entry name" value="NAD(P)-bd_dom_sf"/>
</dbReference>
<accession>A0A3S3ZNA6</accession>
<reference evidence="1 2" key="1">
    <citation type="submission" date="2018-12" db="EMBL/GenBank/DDBJ databases">
        <authorList>
            <person name="Li F."/>
        </authorList>
    </citation>
    <scope>NUCLEOTIDE SEQUENCE [LARGE SCALE GENOMIC DNA]</scope>
    <source>
        <strain evidence="1 2">11W25H-1</strain>
    </source>
</reference>
<dbReference type="OrthoDB" id="8990234at2"/>
<dbReference type="Gene3D" id="3.40.50.720">
    <property type="entry name" value="NAD(P)-binding Rossmann-like Domain"/>
    <property type="match status" value="1"/>
</dbReference>
<proteinExistence type="predicted"/>
<comment type="caution">
    <text evidence="1">The sequence shown here is derived from an EMBL/GenBank/DDBJ whole genome shotgun (WGS) entry which is preliminary data.</text>
</comment>
<evidence type="ECO:0000313" key="2">
    <source>
        <dbReference type="Proteomes" id="UP000288547"/>
    </source>
</evidence>
<organism evidence="1 2">
    <name type="scientific">Labedella phragmitis</name>
    <dbReference type="NCBI Taxonomy" id="2498849"/>
    <lineage>
        <taxon>Bacteria</taxon>
        <taxon>Bacillati</taxon>
        <taxon>Actinomycetota</taxon>
        <taxon>Actinomycetes</taxon>
        <taxon>Micrococcales</taxon>
        <taxon>Microbacteriaceae</taxon>
        <taxon>Labedella</taxon>
    </lineage>
</organism>
<dbReference type="EMBL" id="RZNB01000004">
    <property type="protein sequence ID" value="RWZ49812.1"/>
    <property type="molecule type" value="Genomic_DNA"/>
</dbReference>
<keyword evidence="2" id="KW-1185">Reference proteome</keyword>
<gene>
    <name evidence="1" type="ORF">ELQ90_10645</name>
</gene>
<protein>
    <submittedName>
        <fullName evidence="1">Shikimate dehydrogenase</fullName>
    </submittedName>
</protein>
<sequence>MTGTSPKTLTAETLEPAAVRTFYFVGVTTASSSIRSVFPRWAVELDLGEVELVGVDLPVHAPAEQYRRVVQFLADDALSLGALVTTHKMDLYAAAADLFDEIDPLARLMTEISSISKRDGKLRADAKDPYSSGLALDTFIPPTAWGDAPRDLFIMGAGGSAIAMDWHLIRPERTAGRPASVIVSNRSPERLEILRRVHEATAPDVPLRTESIATAQENDALLATLSPGAVVVNATGLGKDAPGSPLSDDAVFPENAYAWDLNYRGDLVFLDQARAQAPTRGLTVVDGWDYFIHGWTQVIAEVFATDIPTSGPRFDTLSQLARDTR</sequence>
<dbReference type="Proteomes" id="UP000288547">
    <property type="component" value="Unassembled WGS sequence"/>
</dbReference>
<dbReference type="AlphaFoldDB" id="A0A3S3ZNA6"/>